<comment type="caution">
    <text evidence="2">The sequence shown here is derived from an EMBL/GenBank/DDBJ whole genome shotgun (WGS) entry which is preliminary data.</text>
</comment>
<name>A0ABV4HJS2_9SPHI</name>
<dbReference type="Pfam" id="PF20247">
    <property type="entry name" value="DUF6602"/>
    <property type="match status" value="1"/>
</dbReference>
<dbReference type="RefSeq" id="WP_370483461.1">
    <property type="nucleotide sequence ID" value="NZ_JBEOQA010000002.1"/>
</dbReference>
<dbReference type="Proteomes" id="UP001566204">
    <property type="component" value="Unassembled WGS sequence"/>
</dbReference>
<feature type="domain" description="DUF6602" evidence="1">
    <location>
        <begin position="46"/>
        <end position="151"/>
    </location>
</feature>
<sequence length="335" mass="38894">MDDKFSPLQPQWQNKAWKQFLMAKKDMLHAYDREREKGLERPVHMEHGRVAEAEFRKWLANFLPKKYAVTSGYIISQGTTKKEYLVHYDVIIYEHLEAPILWVDDHSDHSQQGKSMAIPVEYVRGVIEVKSSFSKKTAADAVSQLAKLKPLLQKIDPPHYPTKLYLPKGFFCAVVFFELRKENFKEFGALDAILEGTDLRGFYGGFILRCETLDEHYGGKLSIVHETGQYGHENTSLSFWSYSKSKKLGENLYRRILLTHCESFFSQFAFDMIALLKGTYHPGVISSLYGFGTTDMYNGKATSIRYHDIEEYKRYEEPTRGCKTKWFKNELGDEK</sequence>
<gene>
    <name evidence="2" type="ORF">ABTW24_24480</name>
</gene>
<dbReference type="EMBL" id="JBEOQB010000010">
    <property type="protein sequence ID" value="MEZ0454768.1"/>
    <property type="molecule type" value="Genomic_DNA"/>
</dbReference>
<dbReference type="InterPro" id="IPR046537">
    <property type="entry name" value="DUF6602"/>
</dbReference>
<accession>A0ABV4HJS2</accession>
<protein>
    <submittedName>
        <fullName evidence="2">DUF6602 domain-containing protein</fullName>
    </submittedName>
</protein>
<evidence type="ECO:0000259" key="1">
    <source>
        <dbReference type="Pfam" id="PF20247"/>
    </source>
</evidence>
<reference evidence="2 3" key="1">
    <citation type="submission" date="2024-06" db="EMBL/GenBank/DDBJ databases">
        <title>Soil Sphingobacterium thalpophilum.</title>
        <authorList>
            <person name="Yang J."/>
            <person name="Li J."/>
        </authorList>
    </citation>
    <scope>NUCLEOTIDE SEQUENCE [LARGE SCALE GENOMIC DNA]</scope>
    <source>
        <strain evidence="2 3">22g91tb</strain>
    </source>
</reference>
<keyword evidence="3" id="KW-1185">Reference proteome</keyword>
<organism evidence="2 3">
    <name type="scientific">Sphingobacterium thalpophilum</name>
    <dbReference type="NCBI Taxonomy" id="259"/>
    <lineage>
        <taxon>Bacteria</taxon>
        <taxon>Pseudomonadati</taxon>
        <taxon>Bacteroidota</taxon>
        <taxon>Sphingobacteriia</taxon>
        <taxon>Sphingobacteriales</taxon>
        <taxon>Sphingobacteriaceae</taxon>
        <taxon>Sphingobacterium</taxon>
    </lineage>
</organism>
<dbReference type="CDD" id="cd21173">
    <property type="entry name" value="NucC-like"/>
    <property type="match status" value="1"/>
</dbReference>
<evidence type="ECO:0000313" key="2">
    <source>
        <dbReference type="EMBL" id="MEZ0454768.1"/>
    </source>
</evidence>
<proteinExistence type="predicted"/>
<evidence type="ECO:0000313" key="3">
    <source>
        <dbReference type="Proteomes" id="UP001566204"/>
    </source>
</evidence>